<keyword evidence="3" id="KW-1185">Reference proteome</keyword>
<comment type="caution">
    <text evidence="2">The sequence shown here is derived from an EMBL/GenBank/DDBJ whole genome shotgun (WGS) entry which is preliminary data.</text>
</comment>
<organism evidence="2 3">
    <name type="scientific">Flavobacterium xylosi</name>
    <dbReference type="NCBI Taxonomy" id="3230415"/>
    <lineage>
        <taxon>Bacteria</taxon>
        <taxon>Pseudomonadati</taxon>
        <taxon>Bacteroidota</taxon>
        <taxon>Flavobacteriia</taxon>
        <taxon>Flavobacteriales</taxon>
        <taxon>Flavobacteriaceae</taxon>
        <taxon>Flavobacterium</taxon>
    </lineage>
</organism>
<accession>A0ABW6HR41</accession>
<evidence type="ECO:0000313" key="3">
    <source>
        <dbReference type="Proteomes" id="UP001600109"/>
    </source>
</evidence>
<dbReference type="Proteomes" id="UP001600109">
    <property type="component" value="Unassembled WGS sequence"/>
</dbReference>
<dbReference type="RefSeq" id="WP_379853125.1">
    <property type="nucleotide sequence ID" value="NZ_JBHZPZ010000001.1"/>
</dbReference>
<evidence type="ECO:0000259" key="1">
    <source>
        <dbReference type="Pfam" id="PF12728"/>
    </source>
</evidence>
<dbReference type="Gene3D" id="3.90.105.50">
    <property type="match status" value="1"/>
</dbReference>
<proteinExistence type="predicted"/>
<dbReference type="InterPro" id="IPR010093">
    <property type="entry name" value="SinI_DNA-bd"/>
</dbReference>
<dbReference type="NCBIfam" id="TIGR01764">
    <property type="entry name" value="excise"/>
    <property type="match status" value="1"/>
</dbReference>
<sequence length="190" mass="22090">MSSNLSVNRVCEYCKNQFVAKTTKTRFCSPTCNSRNNKLLIRNLKIEKSNSENQSITKSEPLAKIEAIKSKDFLTVKDASQLLNISTKTLYRLIDRKEINSFNFSARKTLIRRKDIDTYFDNNLKEIQRSIENPEIDINLDNSYTIQEAQEKYNISSGALYNLIIRFKIPKKKQGKYTLVKKNDIDSIFN</sequence>
<dbReference type="Pfam" id="PF12728">
    <property type="entry name" value="HTH_17"/>
    <property type="match status" value="1"/>
</dbReference>
<feature type="domain" description="Helix-turn-helix" evidence="1">
    <location>
        <begin position="73"/>
        <end position="123"/>
    </location>
</feature>
<dbReference type="EMBL" id="JBHZPZ010000001">
    <property type="protein sequence ID" value="MFE3866469.1"/>
    <property type="molecule type" value="Genomic_DNA"/>
</dbReference>
<dbReference type="InterPro" id="IPR038148">
    <property type="entry name" value="Tn1545/Tn916_Xis"/>
</dbReference>
<dbReference type="InterPro" id="IPR041657">
    <property type="entry name" value="HTH_17"/>
</dbReference>
<name>A0ABW6HR41_9FLAO</name>
<protein>
    <submittedName>
        <fullName evidence="2">Helix-turn-helix domain-containing protein</fullName>
    </submittedName>
</protein>
<evidence type="ECO:0000313" key="2">
    <source>
        <dbReference type="EMBL" id="MFE3866469.1"/>
    </source>
</evidence>
<reference evidence="2 3" key="1">
    <citation type="submission" date="2024-06" db="EMBL/GenBank/DDBJ databases">
        <title>Flavobacterium spp. isolated from glacier.</title>
        <authorList>
            <person name="Han D."/>
        </authorList>
    </citation>
    <scope>NUCLEOTIDE SEQUENCE [LARGE SCALE GENOMIC DNA]</scope>
    <source>
        <strain evidence="2 3">LS2P90</strain>
    </source>
</reference>
<gene>
    <name evidence="2" type="ORF">ACFX5E_00100</name>
</gene>